<protein>
    <submittedName>
        <fullName evidence="1">Peptidase</fullName>
    </submittedName>
</protein>
<proteinExistence type="predicted"/>
<reference evidence="1 2" key="1">
    <citation type="submission" date="2020-01" db="EMBL/GenBank/DDBJ databases">
        <title>Insect and environment-associated Actinomycetes.</title>
        <authorList>
            <person name="Currrie C."/>
            <person name="Chevrette M."/>
            <person name="Carlson C."/>
            <person name="Stubbendieck R."/>
            <person name="Wendt-Pienkowski E."/>
        </authorList>
    </citation>
    <scope>NUCLEOTIDE SEQUENCE [LARGE SCALE GENOMIC DNA]</scope>
    <source>
        <strain evidence="1 2">SID7590</strain>
    </source>
</reference>
<gene>
    <name evidence="1" type="ORF">G3I50_38530</name>
</gene>
<evidence type="ECO:0000313" key="2">
    <source>
        <dbReference type="Proteomes" id="UP000469670"/>
    </source>
</evidence>
<accession>A0A7K3S9A6</accession>
<name>A0A7K3S9A6_9ACTN</name>
<evidence type="ECO:0000313" key="1">
    <source>
        <dbReference type="EMBL" id="NEC24104.1"/>
    </source>
</evidence>
<feature type="non-terminal residue" evidence="1">
    <location>
        <position position="41"/>
    </location>
</feature>
<dbReference type="Proteomes" id="UP000469670">
    <property type="component" value="Unassembled WGS sequence"/>
</dbReference>
<comment type="caution">
    <text evidence="1">The sequence shown here is derived from an EMBL/GenBank/DDBJ whole genome shotgun (WGS) entry which is preliminary data.</text>
</comment>
<sequence>MPAKGKHRRPKSGPISRGVLAAGTGGAALALPLIGATVANA</sequence>
<dbReference type="EMBL" id="JAAGMP010001714">
    <property type="protein sequence ID" value="NEC24104.1"/>
    <property type="molecule type" value="Genomic_DNA"/>
</dbReference>
<organism evidence="1 2">
    <name type="scientific">Streptomyces parvus</name>
    <dbReference type="NCBI Taxonomy" id="66428"/>
    <lineage>
        <taxon>Bacteria</taxon>
        <taxon>Bacillati</taxon>
        <taxon>Actinomycetota</taxon>
        <taxon>Actinomycetes</taxon>
        <taxon>Kitasatosporales</taxon>
        <taxon>Streptomycetaceae</taxon>
        <taxon>Streptomyces</taxon>
    </lineage>
</organism>
<dbReference type="AlphaFoldDB" id="A0A7K3S9A6"/>